<dbReference type="Gene3D" id="3.40.50.150">
    <property type="entry name" value="Vaccinia Virus protein VP39"/>
    <property type="match status" value="1"/>
</dbReference>
<dbReference type="InterPro" id="IPR050210">
    <property type="entry name" value="tRNA_Adenine-N(6)_MTase"/>
</dbReference>
<keyword evidence="2" id="KW-0489">Methyltransferase</keyword>
<dbReference type="GO" id="GO:0008170">
    <property type="term" value="F:N-methyltransferase activity"/>
    <property type="evidence" value="ECO:0007669"/>
    <property type="project" value="UniProtKB-ARBA"/>
</dbReference>
<dbReference type="InterPro" id="IPR002052">
    <property type="entry name" value="DNA_methylase_N6_adenine_CS"/>
</dbReference>
<reference evidence="2 3" key="1">
    <citation type="submission" date="2016-10" db="EMBL/GenBank/DDBJ databases">
        <authorList>
            <person name="de Groot N.N."/>
        </authorList>
    </citation>
    <scope>NUCLEOTIDE SEQUENCE [LARGE SCALE GENOMIC DNA]</scope>
    <source>
        <strain evidence="2 3">APO</strain>
    </source>
</reference>
<keyword evidence="3" id="KW-1185">Reference proteome</keyword>
<dbReference type="GO" id="GO:0032259">
    <property type="term" value="P:methylation"/>
    <property type="evidence" value="ECO:0007669"/>
    <property type="project" value="UniProtKB-KW"/>
</dbReference>
<evidence type="ECO:0000313" key="3">
    <source>
        <dbReference type="Proteomes" id="UP000199230"/>
    </source>
</evidence>
<name>A0A1H3PHX1_9FIRM</name>
<dbReference type="Pfam" id="PF05175">
    <property type="entry name" value="MTS"/>
    <property type="match status" value="1"/>
</dbReference>
<gene>
    <name evidence="2" type="ORF">SAMN05192546_106218</name>
</gene>
<dbReference type="InterPro" id="IPR029063">
    <property type="entry name" value="SAM-dependent_MTases_sf"/>
</dbReference>
<dbReference type="PROSITE" id="PS00092">
    <property type="entry name" value="N6_MTASE"/>
    <property type="match status" value="1"/>
</dbReference>
<dbReference type="SUPFAM" id="SSF53335">
    <property type="entry name" value="S-adenosyl-L-methionine-dependent methyltransferases"/>
    <property type="match status" value="1"/>
</dbReference>
<accession>A0A1H3PHX1</accession>
<dbReference type="InterPro" id="IPR007848">
    <property type="entry name" value="Small_mtfrase_dom"/>
</dbReference>
<keyword evidence="2" id="KW-0808">Transferase</keyword>
<dbReference type="GO" id="GO:0003676">
    <property type="term" value="F:nucleic acid binding"/>
    <property type="evidence" value="ECO:0007669"/>
    <property type="project" value="InterPro"/>
</dbReference>
<dbReference type="AlphaFoldDB" id="A0A1H3PHX1"/>
<feature type="domain" description="Methyltransferase small" evidence="1">
    <location>
        <begin position="35"/>
        <end position="173"/>
    </location>
</feature>
<dbReference type="GO" id="GO:0008757">
    <property type="term" value="F:S-adenosylmethionine-dependent methyltransferase activity"/>
    <property type="evidence" value="ECO:0007669"/>
    <property type="project" value="UniProtKB-ARBA"/>
</dbReference>
<evidence type="ECO:0000313" key="2">
    <source>
        <dbReference type="EMBL" id="SDZ00710.1"/>
    </source>
</evidence>
<proteinExistence type="predicted"/>
<organism evidence="2 3">
    <name type="scientific">Tindallia californiensis</name>
    <dbReference type="NCBI Taxonomy" id="159292"/>
    <lineage>
        <taxon>Bacteria</taxon>
        <taxon>Bacillati</taxon>
        <taxon>Bacillota</taxon>
        <taxon>Clostridia</taxon>
        <taxon>Peptostreptococcales</taxon>
        <taxon>Tindalliaceae</taxon>
        <taxon>Tindallia</taxon>
    </lineage>
</organism>
<dbReference type="PANTHER" id="PTHR47739:SF1">
    <property type="entry name" value="TRNA1(VAL) (ADENINE(37)-N6)-METHYLTRANSFERASE"/>
    <property type="match status" value="1"/>
</dbReference>
<dbReference type="EMBL" id="FNPV01000006">
    <property type="protein sequence ID" value="SDZ00710.1"/>
    <property type="molecule type" value="Genomic_DNA"/>
</dbReference>
<evidence type="ECO:0000259" key="1">
    <source>
        <dbReference type="Pfam" id="PF05175"/>
    </source>
</evidence>
<dbReference type="PANTHER" id="PTHR47739">
    <property type="entry name" value="TRNA1(VAL) (ADENINE(37)-N6)-METHYLTRANSFERASE"/>
    <property type="match status" value="1"/>
</dbReference>
<dbReference type="CDD" id="cd02440">
    <property type="entry name" value="AdoMet_MTases"/>
    <property type="match status" value="1"/>
</dbReference>
<dbReference type="OrthoDB" id="9777257at2"/>
<protein>
    <submittedName>
        <fullName evidence="2">tRNA1Val (Adenine37-N6)-methyltransferase</fullName>
    </submittedName>
</protein>
<dbReference type="STRING" id="159292.SAMN05192546_106218"/>
<dbReference type="RefSeq" id="WP_093314033.1">
    <property type="nucleotide sequence ID" value="NZ_FNPV01000006.1"/>
</dbReference>
<dbReference type="Proteomes" id="UP000199230">
    <property type="component" value="Unassembled WGS sequence"/>
</dbReference>
<sequence length="245" mass="28205">MKEQWLKPGERLDDLQCQGFHLIQDPKSFCFGMDAVLISHFAEIRIGDQVMDLGTGNGVIPILLAGKKRKGQFTAIEIQEEASERARRNVQMNGLEDRIKVLKEDIKSIAPLFPPSSFDVVVSNPPYLAADGLKNPRQDKAIARHEVMMTLWDLMVQTAYLLKPGGRFYLVHRPDRLVDMMTLSRQNRLEAKWMQMVHPRQDKKPNLVLVQFVKNARPELKLKKPLFVYDKEGNYTPELLECYQS</sequence>